<evidence type="ECO:0000256" key="2">
    <source>
        <dbReference type="SAM" id="SignalP"/>
    </source>
</evidence>
<dbReference type="AlphaFoldDB" id="A0A0G3WIK9"/>
<feature type="repeat" description="TPR" evidence="1">
    <location>
        <begin position="225"/>
        <end position="258"/>
    </location>
</feature>
<dbReference type="Gene3D" id="1.25.40.10">
    <property type="entry name" value="Tetratricopeptide repeat domain"/>
    <property type="match status" value="2"/>
</dbReference>
<dbReference type="SUPFAM" id="SSF48452">
    <property type="entry name" value="TPR-like"/>
    <property type="match status" value="2"/>
</dbReference>
<dbReference type="KEGG" id="epo:Epro_0764"/>
<evidence type="ECO:0000256" key="1">
    <source>
        <dbReference type="PROSITE-ProRule" id="PRU00339"/>
    </source>
</evidence>
<dbReference type="PROSITE" id="PS50005">
    <property type="entry name" value="TPR"/>
    <property type="match status" value="2"/>
</dbReference>
<dbReference type="Proteomes" id="UP000035337">
    <property type="component" value="Chromosome"/>
</dbReference>
<name>A0A0G3WIK9_9BACT</name>
<evidence type="ECO:0000313" key="4">
    <source>
        <dbReference type="Proteomes" id="UP000035337"/>
    </source>
</evidence>
<proteinExistence type="predicted"/>
<sequence>MNKIFAAIIFTLLFITSAAYADDVSGVAVSESIKTEIDALAEKVKTAKGQKQKKILMTDLAETLVKIGNSDGAIDLYKEILNGNLSKKDQFDYNVKIGDLYYLKKEYASTLNYYSAARALYENNAEVNLKIGNTFLSSNLYTLAERNFLEVLSRNKRSDYAKRRLGDVYLKQDMYLKAIEYYESVDHFYINRETVINMVACYRNLNNSQKAVNLINNSLRYDDDAEILFLLGMLYFDEKKYKEAEGAFLKSIGVNSSNATAYIYLAVVYESVSELQKAKEFLDKSAKINPALAVTDLMRARISYKMKNISAAKVYAKNAYANAKTPFLQEQAQRMTDFFNGK</sequence>
<gene>
    <name evidence="3" type="ORF">Epro_0764</name>
</gene>
<dbReference type="PANTHER" id="PTHR12558">
    <property type="entry name" value="CELL DIVISION CYCLE 16,23,27"/>
    <property type="match status" value="1"/>
</dbReference>
<feature type="chain" id="PRO_5005186186" evidence="2">
    <location>
        <begin position="22"/>
        <end position="342"/>
    </location>
</feature>
<dbReference type="PANTHER" id="PTHR12558:SF13">
    <property type="entry name" value="CELL DIVISION CYCLE PROTEIN 27 HOMOLOG"/>
    <property type="match status" value="1"/>
</dbReference>
<dbReference type="RefSeq" id="WP_052570682.1">
    <property type="nucleotide sequence ID" value="NZ_CP009498.1"/>
</dbReference>
<dbReference type="STRING" id="1408281.Epro_0764"/>
<keyword evidence="2" id="KW-0732">Signal</keyword>
<feature type="signal peptide" evidence="2">
    <location>
        <begin position="1"/>
        <end position="21"/>
    </location>
</feature>
<dbReference type="InterPro" id="IPR011990">
    <property type="entry name" value="TPR-like_helical_dom_sf"/>
</dbReference>
<keyword evidence="1" id="KW-0802">TPR repeat</keyword>
<dbReference type="OrthoDB" id="1907609at2"/>
<feature type="repeat" description="TPR" evidence="1">
    <location>
        <begin position="259"/>
        <end position="292"/>
    </location>
</feature>
<dbReference type="EMBL" id="CP009498">
    <property type="protein sequence ID" value="AKL98143.1"/>
    <property type="molecule type" value="Genomic_DNA"/>
</dbReference>
<dbReference type="Pfam" id="PF13432">
    <property type="entry name" value="TPR_16"/>
    <property type="match status" value="2"/>
</dbReference>
<protein>
    <submittedName>
        <fullName evidence="3">Tetratricopeptide domain-containing protein</fullName>
    </submittedName>
</protein>
<reference evidence="3 4" key="1">
    <citation type="submission" date="2014-09" db="EMBL/GenBank/DDBJ databases">
        <title>Complete genome sequence of Endomicrobium proavitum.</title>
        <authorList>
            <person name="Zheng H."/>
        </authorList>
    </citation>
    <scope>NUCLEOTIDE SEQUENCE [LARGE SCALE GENOMIC DNA]</scope>
    <source>
        <strain evidence="3 4">Rsa215</strain>
    </source>
</reference>
<organism evidence="3 4">
    <name type="scientific">Endomicrobium proavitum</name>
    <dbReference type="NCBI Taxonomy" id="1408281"/>
    <lineage>
        <taxon>Bacteria</taxon>
        <taxon>Pseudomonadati</taxon>
        <taxon>Elusimicrobiota</taxon>
        <taxon>Endomicrobiia</taxon>
        <taxon>Endomicrobiales</taxon>
        <taxon>Endomicrobiaceae</taxon>
        <taxon>Endomicrobium</taxon>
    </lineage>
</organism>
<dbReference type="SMART" id="SM00028">
    <property type="entry name" value="TPR"/>
    <property type="match status" value="5"/>
</dbReference>
<accession>A0A0G3WIK9</accession>
<evidence type="ECO:0000313" key="3">
    <source>
        <dbReference type="EMBL" id="AKL98143.1"/>
    </source>
</evidence>
<dbReference type="InterPro" id="IPR019734">
    <property type="entry name" value="TPR_rpt"/>
</dbReference>
<keyword evidence="4" id="KW-1185">Reference proteome</keyword>